<protein>
    <submittedName>
        <fullName evidence="4">Putative nitroreductase</fullName>
    </submittedName>
</protein>
<evidence type="ECO:0000313" key="5">
    <source>
        <dbReference type="Proteomes" id="UP000273083"/>
    </source>
</evidence>
<evidence type="ECO:0000259" key="3">
    <source>
        <dbReference type="Pfam" id="PF14512"/>
    </source>
</evidence>
<feature type="domain" description="Putative nitroreductase TM1586" evidence="3">
    <location>
        <begin position="2"/>
        <end position="223"/>
    </location>
</feature>
<accession>A0A3N1XPP9</accession>
<dbReference type="Gene3D" id="3.40.109.30">
    <property type="entry name" value="putative nitroreductase (tm1586), domain 2"/>
    <property type="match status" value="1"/>
</dbReference>
<reference evidence="4 5" key="1">
    <citation type="submission" date="2018-11" db="EMBL/GenBank/DDBJ databases">
        <title>Genomic Encyclopedia of Type Strains, Phase IV (KMG-IV): sequencing the most valuable type-strain genomes for metagenomic binning, comparative biology and taxonomic classification.</title>
        <authorList>
            <person name="Goeker M."/>
        </authorList>
    </citation>
    <scope>NUCLEOTIDE SEQUENCE [LARGE SCALE GENOMIC DNA]</scope>
    <source>
        <strain evidence="4 5">DSM 26537</strain>
    </source>
</reference>
<sequence length="255" mass="29606">MNLYDAIFVRKSSRNYIMEEIEPRILDNLMNFIKHVSLLDEHFKVSFKILKNLKDTNELPISTNVKAPYYLVIASEEKEDHLLNVGYVIEQISLYLTTKGIGSCILGVSKVKRSQIADLEYPVASIMAFGKTKENIYRESRKARRISEEHLCSYKSEIPNSIKSIIKAARLAPSSMNSQPWRFILYDNRIHVFARKDFLSGRLLKNTREIDIGIMLSHIMLTSEELWLDIVVKKQDNIAEKEFKKNEYITSVLIK</sequence>
<dbReference type="PANTHER" id="PTHR43673:SF10">
    <property type="entry name" value="NADH DEHYDROGENASE_NAD(P)H NITROREDUCTASE XCC3605-RELATED"/>
    <property type="match status" value="1"/>
</dbReference>
<dbReference type="GO" id="GO:0016491">
    <property type="term" value="F:oxidoreductase activity"/>
    <property type="evidence" value="ECO:0007669"/>
    <property type="project" value="UniProtKB-KW"/>
</dbReference>
<name>A0A3N1XPP9_9FIRM</name>
<dbReference type="InterPro" id="IPR029478">
    <property type="entry name" value="TM1586_NiRdase"/>
</dbReference>
<dbReference type="Gene3D" id="3.40.109.10">
    <property type="entry name" value="NADH Oxidase"/>
    <property type="match status" value="1"/>
</dbReference>
<dbReference type="AlphaFoldDB" id="A0A3N1XPP9"/>
<evidence type="ECO:0000313" key="4">
    <source>
        <dbReference type="EMBL" id="ROR28238.1"/>
    </source>
</evidence>
<evidence type="ECO:0000256" key="1">
    <source>
        <dbReference type="ARBA" id="ARBA00007118"/>
    </source>
</evidence>
<dbReference type="InterPro" id="IPR000415">
    <property type="entry name" value="Nitroreductase-like"/>
</dbReference>
<comment type="caution">
    <text evidence="4">The sequence shown here is derived from an EMBL/GenBank/DDBJ whole genome shotgun (WGS) entry which is preliminary data.</text>
</comment>
<dbReference type="PANTHER" id="PTHR43673">
    <property type="entry name" value="NAD(P)H NITROREDUCTASE YDGI-RELATED"/>
    <property type="match status" value="1"/>
</dbReference>
<evidence type="ECO:0000256" key="2">
    <source>
        <dbReference type="ARBA" id="ARBA00023002"/>
    </source>
</evidence>
<dbReference type="SUPFAM" id="SSF55469">
    <property type="entry name" value="FMN-dependent nitroreductase-like"/>
    <property type="match status" value="1"/>
</dbReference>
<dbReference type="OrthoDB" id="9814075at2"/>
<keyword evidence="5" id="KW-1185">Reference proteome</keyword>
<proteinExistence type="inferred from homology"/>
<dbReference type="Pfam" id="PF14512">
    <property type="entry name" value="TM1586_NiRdase"/>
    <property type="match status" value="1"/>
</dbReference>
<comment type="similarity">
    <text evidence="1">Belongs to the nitroreductase family.</text>
</comment>
<organism evidence="4 5">
    <name type="scientific">Mobilisporobacter senegalensis</name>
    <dbReference type="NCBI Taxonomy" id="1329262"/>
    <lineage>
        <taxon>Bacteria</taxon>
        <taxon>Bacillati</taxon>
        <taxon>Bacillota</taxon>
        <taxon>Clostridia</taxon>
        <taxon>Lachnospirales</taxon>
        <taxon>Lachnospiraceae</taxon>
        <taxon>Mobilisporobacter</taxon>
    </lineage>
</organism>
<dbReference type="RefSeq" id="WP_123609416.1">
    <property type="nucleotide sequence ID" value="NZ_RJVG01000005.1"/>
</dbReference>
<gene>
    <name evidence="4" type="ORF">EDD66_105178</name>
</gene>
<keyword evidence="2" id="KW-0560">Oxidoreductase</keyword>
<dbReference type="EMBL" id="RJVG01000005">
    <property type="protein sequence ID" value="ROR28238.1"/>
    <property type="molecule type" value="Genomic_DNA"/>
</dbReference>
<dbReference type="Proteomes" id="UP000273083">
    <property type="component" value="Unassembled WGS sequence"/>
</dbReference>